<comment type="caution">
    <text evidence="2">The sequence shown here is derived from an EMBL/GenBank/DDBJ whole genome shotgun (WGS) entry which is preliminary data.</text>
</comment>
<evidence type="ECO:0000256" key="1">
    <source>
        <dbReference type="SAM" id="MobiDB-lite"/>
    </source>
</evidence>
<evidence type="ECO:0000313" key="2">
    <source>
        <dbReference type="EMBL" id="KAJ4434531.1"/>
    </source>
</evidence>
<organism evidence="2 3">
    <name type="scientific">Periplaneta americana</name>
    <name type="common">American cockroach</name>
    <name type="synonym">Blatta americana</name>
    <dbReference type="NCBI Taxonomy" id="6978"/>
    <lineage>
        <taxon>Eukaryota</taxon>
        <taxon>Metazoa</taxon>
        <taxon>Ecdysozoa</taxon>
        <taxon>Arthropoda</taxon>
        <taxon>Hexapoda</taxon>
        <taxon>Insecta</taxon>
        <taxon>Pterygota</taxon>
        <taxon>Neoptera</taxon>
        <taxon>Polyneoptera</taxon>
        <taxon>Dictyoptera</taxon>
        <taxon>Blattodea</taxon>
        <taxon>Blattoidea</taxon>
        <taxon>Blattidae</taxon>
        <taxon>Blattinae</taxon>
        <taxon>Periplaneta</taxon>
    </lineage>
</organism>
<evidence type="ECO:0000313" key="3">
    <source>
        <dbReference type="Proteomes" id="UP001148838"/>
    </source>
</evidence>
<accession>A0ABQ8SK81</accession>
<protein>
    <submittedName>
        <fullName evidence="2">Uncharacterized protein</fullName>
    </submittedName>
</protein>
<dbReference type="PANTHER" id="PTHR47326:SF1">
    <property type="entry name" value="HTH PSQ-TYPE DOMAIN-CONTAINING PROTEIN"/>
    <property type="match status" value="1"/>
</dbReference>
<name>A0ABQ8SK81_PERAM</name>
<dbReference type="Proteomes" id="UP001148838">
    <property type="component" value="Unassembled WGS sequence"/>
</dbReference>
<dbReference type="EMBL" id="JAJSOF020000025">
    <property type="protein sequence ID" value="KAJ4434531.1"/>
    <property type="molecule type" value="Genomic_DNA"/>
</dbReference>
<keyword evidence="3" id="KW-1185">Reference proteome</keyword>
<gene>
    <name evidence="2" type="ORF">ANN_23093</name>
</gene>
<proteinExistence type="predicted"/>
<dbReference type="PANTHER" id="PTHR47326">
    <property type="entry name" value="TRANSPOSABLE ELEMENT TC3 TRANSPOSASE-LIKE PROTEIN"/>
    <property type="match status" value="1"/>
</dbReference>
<feature type="compositionally biased region" description="Basic and acidic residues" evidence="1">
    <location>
        <begin position="262"/>
        <end position="273"/>
    </location>
</feature>
<feature type="region of interest" description="Disordered" evidence="1">
    <location>
        <begin position="257"/>
        <end position="279"/>
    </location>
</feature>
<sequence>MASLCEGGNEPPDSLKAKPSKAMLYNLVKTFRTTRSVLVKKRTYVKRVLTEEMLDEIGHQLERSLASSSRRVAQQVGVSQSSVIMTKHKFHLSGYVDTQNSRYCGSENPHRFHEQPLHDIKIEVWYTMSGRRLIGPISFEETVNAQRYTEVIFRPFFNELSEDEKLYSYVFQVYAINPHSLEELKISGTKFESFLRTNCSELLDMSLGDVQAVRYHKDVISNINCEFGLKLSPSGMHRSRNSWACFGLLHERRITQEQSPSKSEKLHCNHSSEGEVADL</sequence>
<reference evidence="2 3" key="1">
    <citation type="journal article" date="2022" name="Allergy">
        <title>Genome assembly and annotation of Periplaneta americana reveal a comprehensive cockroach allergen profile.</title>
        <authorList>
            <person name="Wang L."/>
            <person name="Xiong Q."/>
            <person name="Saelim N."/>
            <person name="Wang L."/>
            <person name="Nong W."/>
            <person name="Wan A.T."/>
            <person name="Shi M."/>
            <person name="Liu X."/>
            <person name="Cao Q."/>
            <person name="Hui J.H.L."/>
            <person name="Sookrung N."/>
            <person name="Leung T.F."/>
            <person name="Tungtrongchitr A."/>
            <person name="Tsui S.K.W."/>
        </authorList>
    </citation>
    <scope>NUCLEOTIDE SEQUENCE [LARGE SCALE GENOMIC DNA]</scope>
    <source>
        <strain evidence="2">PWHHKU_190912</strain>
    </source>
</reference>